<comment type="caution">
    <text evidence="7">The sequence shown here is derived from an EMBL/GenBank/DDBJ whole genome shotgun (WGS) entry which is preliminary data.</text>
</comment>
<dbReference type="Pfam" id="PF01915">
    <property type="entry name" value="Glyco_hydro_3_C"/>
    <property type="match status" value="1"/>
</dbReference>
<dbReference type="InterPro" id="IPR013783">
    <property type="entry name" value="Ig-like_fold"/>
</dbReference>
<dbReference type="InterPro" id="IPR050288">
    <property type="entry name" value="Cellulose_deg_GH3"/>
</dbReference>
<proteinExistence type="inferred from homology"/>
<dbReference type="GO" id="GO:0016787">
    <property type="term" value="F:hydrolase activity"/>
    <property type="evidence" value="ECO:0007669"/>
    <property type="project" value="UniProtKB-KW"/>
</dbReference>
<evidence type="ECO:0000313" key="8">
    <source>
        <dbReference type="Proteomes" id="UP000643810"/>
    </source>
</evidence>
<protein>
    <submittedName>
        <fullName evidence="7">Glycoside hydrolase family 3 C-terminal domain-containing protein</fullName>
    </submittedName>
</protein>
<dbReference type="Pfam" id="PF00933">
    <property type="entry name" value="Glyco_hydro_3"/>
    <property type="match status" value="1"/>
</dbReference>
<gene>
    <name evidence="7" type="ORF">H8R94_05985</name>
</gene>
<keyword evidence="3" id="KW-0119">Carbohydrate metabolism</keyword>
<dbReference type="PANTHER" id="PTHR42715:SF10">
    <property type="entry name" value="BETA-GLUCOSIDASE"/>
    <property type="match status" value="1"/>
</dbReference>
<keyword evidence="8" id="KW-1185">Reference proteome</keyword>
<keyword evidence="4" id="KW-0326">Glycosidase</keyword>
<dbReference type="Gene3D" id="3.20.20.300">
    <property type="entry name" value="Glycoside hydrolase, family 3, N-terminal domain"/>
    <property type="match status" value="1"/>
</dbReference>
<dbReference type="InterPro" id="IPR019800">
    <property type="entry name" value="Glyco_hydro_3_AS"/>
</dbReference>
<dbReference type="PRINTS" id="PR00133">
    <property type="entry name" value="GLHYDRLASE3"/>
</dbReference>
<dbReference type="Pfam" id="PF14310">
    <property type="entry name" value="Fn3-like"/>
    <property type="match status" value="1"/>
</dbReference>
<dbReference type="PROSITE" id="PS00775">
    <property type="entry name" value="GLYCOSYL_HYDROL_F3"/>
    <property type="match status" value="1"/>
</dbReference>
<dbReference type="Gene3D" id="2.60.40.10">
    <property type="entry name" value="Immunoglobulins"/>
    <property type="match status" value="1"/>
</dbReference>
<evidence type="ECO:0000256" key="3">
    <source>
        <dbReference type="ARBA" id="ARBA00023277"/>
    </source>
</evidence>
<dbReference type="InterPro" id="IPR001764">
    <property type="entry name" value="Glyco_hydro_3_N"/>
</dbReference>
<name>A0ABR7GFD2_9FIRM</name>
<evidence type="ECO:0000313" key="7">
    <source>
        <dbReference type="EMBL" id="MBC5686158.1"/>
    </source>
</evidence>
<dbReference type="SUPFAM" id="SSF52279">
    <property type="entry name" value="Beta-D-glucan exohydrolase, C-terminal domain"/>
    <property type="match status" value="1"/>
</dbReference>
<dbReference type="InterPro" id="IPR002772">
    <property type="entry name" value="Glyco_hydro_3_C"/>
</dbReference>
<comment type="similarity">
    <text evidence="1 4">Belongs to the glycosyl hydrolase 3 family.</text>
</comment>
<dbReference type="Proteomes" id="UP000643810">
    <property type="component" value="Unassembled WGS sequence"/>
</dbReference>
<evidence type="ECO:0000256" key="2">
    <source>
        <dbReference type="ARBA" id="ARBA00022801"/>
    </source>
</evidence>
<evidence type="ECO:0000256" key="5">
    <source>
        <dbReference type="SAM" id="MobiDB-lite"/>
    </source>
</evidence>
<dbReference type="SUPFAM" id="SSF51445">
    <property type="entry name" value="(Trans)glycosidases"/>
    <property type="match status" value="1"/>
</dbReference>
<evidence type="ECO:0000256" key="1">
    <source>
        <dbReference type="ARBA" id="ARBA00005336"/>
    </source>
</evidence>
<reference evidence="7 8" key="1">
    <citation type="submission" date="2020-08" db="EMBL/GenBank/DDBJ databases">
        <title>Genome public.</title>
        <authorList>
            <person name="Liu C."/>
            <person name="Sun Q."/>
        </authorList>
    </citation>
    <scope>NUCLEOTIDE SEQUENCE [LARGE SCALE GENOMIC DNA]</scope>
    <source>
        <strain evidence="7 8">NSJ-9</strain>
    </source>
</reference>
<feature type="domain" description="Fibronectin type III-like" evidence="6">
    <location>
        <begin position="338"/>
        <end position="409"/>
    </location>
</feature>
<dbReference type="Gene3D" id="3.40.50.1700">
    <property type="entry name" value="Glycoside hydrolase family 3 C-terminal domain"/>
    <property type="match status" value="1"/>
</dbReference>
<dbReference type="PANTHER" id="PTHR42715">
    <property type="entry name" value="BETA-GLUCOSIDASE"/>
    <property type="match status" value="1"/>
</dbReference>
<dbReference type="InterPro" id="IPR036881">
    <property type="entry name" value="Glyco_hydro_3_C_sf"/>
</dbReference>
<dbReference type="InterPro" id="IPR026891">
    <property type="entry name" value="Fn3-like"/>
</dbReference>
<organism evidence="7 8">
    <name type="scientific">Roseburia lenta</name>
    <dbReference type="NCBI Taxonomy" id="2763061"/>
    <lineage>
        <taxon>Bacteria</taxon>
        <taxon>Bacillati</taxon>
        <taxon>Bacillota</taxon>
        <taxon>Clostridia</taxon>
        <taxon>Lachnospirales</taxon>
        <taxon>Lachnospiraceae</taxon>
        <taxon>Roseburia</taxon>
    </lineage>
</organism>
<dbReference type="SMART" id="SM01217">
    <property type="entry name" value="Fn3_like"/>
    <property type="match status" value="1"/>
</dbReference>
<dbReference type="InterPro" id="IPR036962">
    <property type="entry name" value="Glyco_hydro_3_N_sf"/>
</dbReference>
<keyword evidence="2 4" id="KW-0378">Hydrolase</keyword>
<accession>A0ABR7GFD2</accession>
<evidence type="ECO:0000259" key="6">
    <source>
        <dbReference type="SMART" id="SM01217"/>
    </source>
</evidence>
<dbReference type="EMBL" id="JACOPG010000002">
    <property type="protein sequence ID" value="MBC5686158.1"/>
    <property type="molecule type" value="Genomic_DNA"/>
</dbReference>
<sequence length="818" mass="91774">MKKFQSFGVLTPEESEREKKHKSLARRAAAEGYVLLKNEGLLPLQNKNIALYGAGSRRTVKGGSGSGDVYERHSVTIEEGLKNAGFTFPTTLWMDRFEKKFQEDIAEWEAMVEEKIKGFSPVQSMKMFDVIHEYQKPNPACTPILEDELSDETDTAIYVLSRQAGEGGDRRYEKGDYLLSDVEEESLRLLSAHYKKLVLVLNCGSVIDLSILDQVRIDAVIFYAQGGMEGGNALADILTGKVNPCGKLTDTWAYHYDDYPCADTFGYRNGDVSQEDYREDIYVGYRYFDAFSIHPRFPFGFGLSYTTFSMGRKAVLVDGSKVTVDVSVKNTGKYAGREVVQLYLQKPQMVQGVEEKSLAAFAKTGCLQPGETELVTTTFDVCDLAVYDEKKEMFVLPQGEYGVLLGTHAGAVSPVAVLTLSEDVVVEQVSAVHPFARSYERMQPEQGKRVYEESLTRYAMQVDPRRRKEKTQANPYQKRVEELLRNLTISDRIRLVTGGGYSMKCYNNVMGAAGRTCTKLLKKGVPNIVMSDGPAGLNVVPCTAIAKDGTPRFPDGVLVDWRWGWIKKHEEMIKHLPGKYQKVYRYMTAWPSETLLAQSFDIDLLEEVGQAIGREMKEIGISIWLAPGLNIHRNPLCGRNFEYYSEDPLVSGKMAAAVTRGVQSVGGVGVSVKHFCCNNQEDNRMEMSSNVTQRALREIYLRAFRIAIEEGDPWTIMSSYNRVNGLHVCNNKELLTDVLRGEWGYQGLVMSDWTATNQCSHAKAINAGNDLIMPGDKSVWKALEQAKKEGLLQEDALQQSCERVLTLILRSETCKDFR</sequence>
<feature type="region of interest" description="Disordered" evidence="5">
    <location>
        <begin position="1"/>
        <end position="23"/>
    </location>
</feature>
<dbReference type="RefSeq" id="WP_186854148.1">
    <property type="nucleotide sequence ID" value="NZ_JACOPG010000002.1"/>
</dbReference>
<evidence type="ECO:0000256" key="4">
    <source>
        <dbReference type="RuleBase" id="RU361161"/>
    </source>
</evidence>
<dbReference type="InterPro" id="IPR017853">
    <property type="entry name" value="GH"/>
</dbReference>